<evidence type="ECO:0000313" key="3">
    <source>
        <dbReference type="Proteomes" id="UP000653493"/>
    </source>
</evidence>
<evidence type="ECO:0000256" key="1">
    <source>
        <dbReference type="SAM" id="MobiDB-lite"/>
    </source>
</evidence>
<name>A0A918GE26_STRGD</name>
<proteinExistence type="predicted"/>
<feature type="region of interest" description="Disordered" evidence="1">
    <location>
        <begin position="43"/>
        <end position="74"/>
    </location>
</feature>
<reference evidence="2" key="2">
    <citation type="submission" date="2020-09" db="EMBL/GenBank/DDBJ databases">
        <authorList>
            <person name="Sun Q."/>
            <person name="Ohkuma M."/>
        </authorList>
    </citation>
    <scope>NUCLEOTIDE SEQUENCE</scope>
    <source>
        <strain evidence="2">JCM 4234</strain>
    </source>
</reference>
<comment type="caution">
    <text evidence="2">The sequence shown here is derived from an EMBL/GenBank/DDBJ whole genome shotgun (WGS) entry which is preliminary data.</text>
</comment>
<sequence length="74" mass="8161">MTRVRGTRRLCGSEPNRLRAIGQPVTHPLYGTESKLFLNGTKEAPAFGRPDLDMTPPRRVRGNTRRGGEPCGLS</sequence>
<gene>
    <name evidence="2" type="ORF">GCM10010238_19490</name>
</gene>
<accession>A0A918GE26</accession>
<organism evidence="2 3">
    <name type="scientific">Streptomyces griseoviridis</name>
    <dbReference type="NCBI Taxonomy" id="45398"/>
    <lineage>
        <taxon>Bacteria</taxon>
        <taxon>Bacillati</taxon>
        <taxon>Actinomycetota</taxon>
        <taxon>Actinomycetes</taxon>
        <taxon>Kitasatosporales</taxon>
        <taxon>Streptomycetaceae</taxon>
        <taxon>Streptomyces</taxon>
    </lineage>
</organism>
<dbReference type="Proteomes" id="UP000653493">
    <property type="component" value="Unassembled WGS sequence"/>
</dbReference>
<reference evidence="2" key="1">
    <citation type="journal article" date="2014" name="Int. J. Syst. Evol. Microbiol.">
        <title>Complete genome sequence of Corynebacterium casei LMG S-19264T (=DSM 44701T), isolated from a smear-ripened cheese.</title>
        <authorList>
            <consortium name="US DOE Joint Genome Institute (JGI-PGF)"/>
            <person name="Walter F."/>
            <person name="Albersmeier A."/>
            <person name="Kalinowski J."/>
            <person name="Ruckert C."/>
        </authorList>
    </citation>
    <scope>NUCLEOTIDE SEQUENCE</scope>
    <source>
        <strain evidence="2">JCM 4234</strain>
    </source>
</reference>
<protein>
    <submittedName>
        <fullName evidence="2">Uncharacterized protein</fullName>
    </submittedName>
</protein>
<dbReference type="AlphaFoldDB" id="A0A918GE26"/>
<keyword evidence="3" id="KW-1185">Reference proteome</keyword>
<evidence type="ECO:0000313" key="2">
    <source>
        <dbReference type="EMBL" id="GGS30473.1"/>
    </source>
</evidence>
<dbReference type="EMBL" id="BMSL01000003">
    <property type="protein sequence ID" value="GGS30473.1"/>
    <property type="molecule type" value="Genomic_DNA"/>
</dbReference>